<accession>A0ACC3ZIV8</accession>
<comment type="caution">
    <text evidence="1">The sequence shown here is derived from an EMBL/GenBank/DDBJ whole genome shotgun (WGS) entry which is preliminary data.</text>
</comment>
<proteinExistence type="predicted"/>
<dbReference type="EMBL" id="VUJX02000001">
    <property type="protein sequence ID" value="KAL0944061.1"/>
    <property type="molecule type" value="Genomic_DNA"/>
</dbReference>
<reference evidence="1 2" key="1">
    <citation type="journal article" date="2020" name="Phytopathology">
        <title>Genome Sequence Resources of Colletotrichum truncatum, C. plurivorum, C. musicola, and C. sojae: Four Species Pathogenic to Soybean (Glycine max).</title>
        <authorList>
            <person name="Rogerio F."/>
            <person name="Boufleur T.R."/>
            <person name="Ciampi-Guillardi M."/>
            <person name="Sukno S.A."/>
            <person name="Thon M.R."/>
            <person name="Massola Junior N.S."/>
            <person name="Baroncelli R."/>
        </authorList>
    </citation>
    <scope>NUCLEOTIDE SEQUENCE [LARGE SCALE GENOMIC DNA]</scope>
    <source>
        <strain evidence="1 2">CMES1059</strain>
    </source>
</reference>
<protein>
    <submittedName>
        <fullName evidence="1">Uncharacterized protein</fullName>
    </submittedName>
</protein>
<sequence length="73" mass="8332">MIMETTDHTGRVAPGRHTHPPHITVLNIQWCSHIRSQASTHTHTHTHTHTLKAEYAPASAGRREQVPCTNWHR</sequence>
<organism evidence="1 2">
    <name type="scientific">Colletotrichum truncatum</name>
    <name type="common">Anthracnose fungus</name>
    <name type="synonym">Colletotrichum capsici</name>
    <dbReference type="NCBI Taxonomy" id="5467"/>
    <lineage>
        <taxon>Eukaryota</taxon>
        <taxon>Fungi</taxon>
        <taxon>Dikarya</taxon>
        <taxon>Ascomycota</taxon>
        <taxon>Pezizomycotina</taxon>
        <taxon>Sordariomycetes</taxon>
        <taxon>Hypocreomycetidae</taxon>
        <taxon>Glomerellales</taxon>
        <taxon>Glomerellaceae</taxon>
        <taxon>Colletotrichum</taxon>
        <taxon>Colletotrichum truncatum species complex</taxon>
    </lineage>
</organism>
<evidence type="ECO:0000313" key="2">
    <source>
        <dbReference type="Proteomes" id="UP000805649"/>
    </source>
</evidence>
<name>A0ACC3ZIV8_COLTU</name>
<evidence type="ECO:0000313" key="1">
    <source>
        <dbReference type="EMBL" id="KAL0944061.1"/>
    </source>
</evidence>
<dbReference type="Proteomes" id="UP000805649">
    <property type="component" value="Unassembled WGS sequence"/>
</dbReference>
<keyword evidence="2" id="KW-1185">Reference proteome</keyword>
<gene>
    <name evidence="1" type="ORF">CTRU02_201948</name>
</gene>